<keyword evidence="7" id="KW-1185">Reference proteome</keyword>
<dbReference type="InterPro" id="IPR002708">
    <property type="entry name" value="HcyBio"/>
</dbReference>
<dbReference type="PIRSF" id="PIRSF004698">
    <property type="entry name" value="UCP004698_CBS_MJ0100"/>
    <property type="match status" value="1"/>
</dbReference>
<evidence type="ECO:0000313" key="6">
    <source>
        <dbReference type="EMBL" id="MCQ6962228.1"/>
    </source>
</evidence>
<dbReference type="Proteomes" id="UP001206983">
    <property type="component" value="Unassembled WGS sequence"/>
</dbReference>
<dbReference type="InterPro" id="IPR016426">
    <property type="entry name" value="MA1821-like"/>
</dbReference>
<evidence type="ECO:0000256" key="3">
    <source>
        <dbReference type="ARBA" id="ARBA00023167"/>
    </source>
</evidence>
<gene>
    <name evidence="6" type="ORF">PV02_03630</name>
</gene>
<dbReference type="AlphaFoldDB" id="A0AAE3KYM5"/>
<keyword evidence="3" id="KW-0486">Methionine biosynthesis</keyword>
<dbReference type="SMART" id="SM00116">
    <property type="entry name" value="CBS"/>
    <property type="match status" value="2"/>
</dbReference>
<evidence type="ECO:0000313" key="7">
    <source>
        <dbReference type="Proteomes" id="UP001206983"/>
    </source>
</evidence>
<dbReference type="InterPro" id="IPR051257">
    <property type="entry name" value="Diverse_CBS-Domain"/>
</dbReference>
<dbReference type="Gene3D" id="3.10.580.10">
    <property type="entry name" value="CBS-domain"/>
    <property type="match status" value="1"/>
</dbReference>
<keyword evidence="2 4" id="KW-0129">CBS domain</keyword>
<dbReference type="SUPFAM" id="SSF54631">
    <property type="entry name" value="CBS-domain pair"/>
    <property type="match status" value="1"/>
</dbReference>
<reference evidence="6 7" key="1">
    <citation type="journal article" date="2011" name="Appl. Environ. Microbiol.">
        <title>Methanogenic archaea isolated from Taiwan's Chelungpu fault.</title>
        <authorList>
            <person name="Wu S.Y."/>
            <person name="Lai M.C."/>
        </authorList>
    </citation>
    <scope>NUCLEOTIDE SEQUENCE [LARGE SCALE GENOMIC DNA]</scope>
    <source>
        <strain evidence="6 7">St545Mb</strain>
    </source>
</reference>
<sequence>MVKKTIHEINARIRDGSVNVVTAEEMVNIVGELGPEGASREVDVVTTGTFGAMCSSGVWFNFGHSEPPIKMQKVWMNDVEAYTGVAAVDAYMGATQLSESQGMDYGGAHVIEDLLRGKSVDVHAISHGTDCYPRKVLDTSLSLDDMNQAIMINPRNAYQKYNAATNSSKQTIHTYMGSLLPRLGNVTYSGAGVLSPLSNDPEYLTIGTGTRIFLGGAQGYIVGQGTQHASAGMFGTLMVQGDLKKMSPDYIRAANFTGYGTSLYVGMGIPIPVLDERIAQATAVRDADITTSILDYSVPSRDRPVLRKVTYEELRSGHVELEGREVATSSLSSFKRARAIASELRDWISRGDFFVSMPVERLPGNTSSHAMKETEGVSFVSDIMSVSVVTIEKDASVYKAAKIIMETAFNHLPVVSKDNVLVGIVTAWDISKAVSQNKFDLVEDIMTRKVITARGDEQVAVVARRLDQHGVSALPVVNGGNHVVGIITSDDISKLFARRH</sequence>
<organism evidence="6 7">
    <name type="scientific">Methanolobus chelungpuianus</name>
    <dbReference type="NCBI Taxonomy" id="502115"/>
    <lineage>
        <taxon>Archaea</taxon>
        <taxon>Methanobacteriati</taxon>
        <taxon>Methanobacteriota</taxon>
        <taxon>Stenosarchaea group</taxon>
        <taxon>Methanomicrobia</taxon>
        <taxon>Methanosarcinales</taxon>
        <taxon>Methanosarcinaceae</taxon>
        <taxon>Methanolobus</taxon>
    </lineage>
</organism>
<dbReference type="PANTHER" id="PTHR43080">
    <property type="entry name" value="CBS DOMAIN-CONTAINING PROTEIN CBSX3, MITOCHONDRIAL"/>
    <property type="match status" value="1"/>
</dbReference>
<evidence type="ECO:0000256" key="1">
    <source>
        <dbReference type="ARBA" id="ARBA00022605"/>
    </source>
</evidence>
<protein>
    <recommendedName>
        <fullName evidence="5">CBS domain-containing protein</fullName>
    </recommendedName>
</protein>
<dbReference type="Pfam" id="PF00571">
    <property type="entry name" value="CBS"/>
    <property type="match status" value="2"/>
</dbReference>
<feature type="domain" description="CBS" evidence="5">
    <location>
        <begin position="384"/>
        <end position="441"/>
    </location>
</feature>
<name>A0AAE3KYM5_9EURY</name>
<dbReference type="EMBL" id="JTEO01000002">
    <property type="protein sequence ID" value="MCQ6962228.1"/>
    <property type="molecule type" value="Genomic_DNA"/>
</dbReference>
<dbReference type="Pfam" id="PF01837">
    <property type="entry name" value="HcyBio"/>
    <property type="match status" value="1"/>
</dbReference>
<dbReference type="GO" id="GO:0009086">
    <property type="term" value="P:methionine biosynthetic process"/>
    <property type="evidence" value="ECO:0007669"/>
    <property type="project" value="UniProtKB-KW"/>
</dbReference>
<evidence type="ECO:0000256" key="4">
    <source>
        <dbReference type="PROSITE-ProRule" id="PRU00703"/>
    </source>
</evidence>
<evidence type="ECO:0000259" key="5">
    <source>
        <dbReference type="PROSITE" id="PS51371"/>
    </source>
</evidence>
<dbReference type="PROSITE" id="PS51371">
    <property type="entry name" value="CBS"/>
    <property type="match status" value="2"/>
</dbReference>
<dbReference type="RefSeq" id="WP_256622004.1">
    <property type="nucleotide sequence ID" value="NZ_JTEO01000002.1"/>
</dbReference>
<evidence type="ECO:0000256" key="2">
    <source>
        <dbReference type="ARBA" id="ARBA00023122"/>
    </source>
</evidence>
<feature type="domain" description="CBS" evidence="5">
    <location>
        <begin position="446"/>
        <end position="500"/>
    </location>
</feature>
<dbReference type="InterPro" id="IPR046342">
    <property type="entry name" value="CBS_dom_sf"/>
</dbReference>
<keyword evidence="1" id="KW-0028">Amino-acid biosynthesis</keyword>
<comment type="caution">
    <text evidence="6">The sequence shown here is derived from an EMBL/GenBank/DDBJ whole genome shotgun (WGS) entry which is preliminary data.</text>
</comment>
<proteinExistence type="predicted"/>
<accession>A0AAE3KYM5</accession>
<dbReference type="InterPro" id="IPR000644">
    <property type="entry name" value="CBS_dom"/>
</dbReference>
<dbReference type="PANTHER" id="PTHR43080:SF2">
    <property type="entry name" value="CBS DOMAIN-CONTAINING PROTEIN"/>
    <property type="match status" value="1"/>
</dbReference>